<keyword evidence="1" id="KW-0175">Coiled coil</keyword>
<proteinExistence type="predicted"/>
<dbReference type="AlphaFoldDB" id="A0A2A7B8E4"/>
<accession>A0A2A7B8E4</accession>
<dbReference type="OrthoDB" id="1859783at2"/>
<dbReference type="EMBL" id="NOUV01000005">
    <property type="protein sequence ID" value="PDX87687.1"/>
    <property type="molecule type" value="Genomic_DNA"/>
</dbReference>
<name>A0A2A7B8E4_9FIRM</name>
<comment type="caution">
    <text evidence="2">The sequence shown here is derived from an EMBL/GenBank/DDBJ whole genome shotgun (WGS) entry which is preliminary data.</text>
</comment>
<dbReference type="Proteomes" id="UP000220904">
    <property type="component" value="Unassembled WGS sequence"/>
</dbReference>
<sequence length="273" mass="30252">MNNEAPASTAALQARIADLEQQLKLSDEGVSRLAERCLGLEQEVQSYLAAHPQNEKHTDSPALLQPTLYFDAGFGFSEKDTLTAPDYEVDELTGVVTATFELPVTARALRLDPGELPCCITNLSLSDDRVLCRPANGLTLPSDSTLFLDRDPNYLLDGVTHFPAGMKLGVSYHYCPLETLADKPLFNTVLEGLQFYQKTRDSEAQHIAGLNDQIAAQQQAIAALQQQISELHQKNAEAETRRQAYETSLEGVLNSSSWRLTRPLRRLLGLFRH</sequence>
<organism evidence="2 3">
    <name type="scientific">Faecalibacterium prausnitzii</name>
    <dbReference type="NCBI Taxonomy" id="853"/>
    <lineage>
        <taxon>Bacteria</taxon>
        <taxon>Bacillati</taxon>
        <taxon>Bacillota</taxon>
        <taxon>Clostridia</taxon>
        <taxon>Eubacteriales</taxon>
        <taxon>Oscillospiraceae</taxon>
        <taxon>Faecalibacterium</taxon>
    </lineage>
</organism>
<evidence type="ECO:0000313" key="2">
    <source>
        <dbReference type="EMBL" id="PDX87687.1"/>
    </source>
</evidence>
<reference evidence="2 3" key="1">
    <citation type="journal article" date="2017" name="Front. Microbiol.">
        <title>New Insights into the Diversity of the Genus Faecalibacterium.</title>
        <authorList>
            <person name="Benevides L."/>
            <person name="Burman S."/>
            <person name="Martin R."/>
            <person name="Robert V."/>
            <person name="Thomas M."/>
            <person name="Miquel S."/>
            <person name="Chain F."/>
            <person name="Sokol H."/>
            <person name="Bermudez-Humaran L.G."/>
            <person name="Morrison M."/>
            <person name="Langella P."/>
            <person name="Azevedo V.A."/>
            <person name="Chatel J.M."/>
            <person name="Soares S."/>
        </authorList>
    </citation>
    <scope>NUCLEOTIDE SEQUENCE [LARGE SCALE GENOMIC DNA]</scope>
    <source>
        <strain evidence="2 3">AHMP21</strain>
    </source>
</reference>
<feature type="coiled-coil region" evidence="1">
    <location>
        <begin position="207"/>
        <end position="248"/>
    </location>
</feature>
<evidence type="ECO:0000313" key="3">
    <source>
        <dbReference type="Proteomes" id="UP000220904"/>
    </source>
</evidence>
<protein>
    <submittedName>
        <fullName evidence="2">Uncharacterized protein</fullName>
    </submittedName>
</protein>
<dbReference type="RefSeq" id="WP_097791358.1">
    <property type="nucleotide sequence ID" value="NZ_NOUV01000005.1"/>
</dbReference>
<evidence type="ECO:0000256" key="1">
    <source>
        <dbReference type="SAM" id="Coils"/>
    </source>
</evidence>
<gene>
    <name evidence="2" type="ORF">CHR60_01235</name>
</gene>